<keyword evidence="1" id="KW-1133">Transmembrane helix</keyword>
<dbReference type="RefSeq" id="WP_113611463.1">
    <property type="nucleotide sequence ID" value="NZ_CAWQMY010000050.1"/>
</dbReference>
<feature type="transmembrane region" description="Helical" evidence="1">
    <location>
        <begin position="314"/>
        <end position="347"/>
    </location>
</feature>
<gene>
    <name evidence="2" type="ORF">DLR72_18345</name>
</gene>
<evidence type="ECO:0000313" key="3">
    <source>
        <dbReference type="Proteomes" id="UP000252199"/>
    </source>
</evidence>
<accession>A0ABD7FQL4</accession>
<comment type="caution">
    <text evidence="2">The sequence shown here is derived from an EMBL/GenBank/DDBJ whole genome shotgun (WGS) entry which is preliminary data.</text>
</comment>
<keyword evidence="1" id="KW-0812">Transmembrane</keyword>
<sequence length="373" mass="38518">MFSIGIGSKTSTGGEVVEGNNGIMMNGLVASSVGHQATCKSGRKECAGIGPIVAVGPRDVNLPAGPAARVGDYVDCGCPPGSNVLVGSSSVQIGSSSVSANIAPVQRSLSSMNSAASSLSATSNSSSAAGAAVPKINPNNMYWPPYNPLAPEGEKYIEVEYLNPITSIAVLSLEEAQELYQNLGGKETIGNVRNYSELAKGGAEAYATAKGLGSLGVKASTKNINGKDWVIIRDFRKHQQTLMKGNKWGANNPKVVKAGLGLNDVKGAVRYVRFNAGIEVAFAVGINAADYILRDEATLAEFVGNSAGDLAKGFIALGGAALFTAAMPATLGVLATGALFAIVSFAIGQGLDFIDKENEYSPKITKAVEEYFQ</sequence>
<reference evidence="2 3" key="1">
    <citation type="submission" date="2018-06" db="EMBL/GenBank/DDBJ databases">
        <title>Draft genome sequences of nine Vibrio sp. clinical isolates from across the United States representing the closest known relative of Vibrio cholerae.</title>
        <authorList>
            <person name="Islam M.T."/>
            <person name="Liang K."/>
            <person name="Im M.S."/>
            <person name="Winkjer J."/>
            <person name="Busby S."/>
            <person name="Batra D."/>
            <person name="Rowe L."/>
            <person name="Tarr C.L."/>
            <person name="Boucher Y."/>
        </authorList>
    </citation>
    <scope>NUCLEOTIDE SEQUENCE [LARGE SCALE GENOMIC DNA]</scope>
    <source>
        <strain evidence="2 3">2017V-1110</strain>
    </source>
</reference>
<protein>
    <submittedName>
        <fullName evidence="2">PAAR domain-containing protein</fullName>
    </submittedName>
</protein>
<evidence type="ECO:0000256" key="1">
    <source>
        <dbReference type="SAM" id="Phobius"/>
    </source>
</evidence>
<dbReference type="CDD" id="cd14744">
    <property type="entry name" value="PAAR_CT_2"/>
    <property type="match status" value="1"/>
</dbReference>
<dbReference type="Proteomes" id="UP000252199">
    <property type="component" value="Unassembled WGS sequence"/>
</dbReference>
<dbReference type="AlphaFoldDB" id="A0ABD7FQL4"/>
<keyword evidence="1" id="KW-0472">Membrane</keyword>
<proteinExistence type="predicted"/>
<organism evidence="2 3">
    <name type="scientific">Vibrio paracholerae</name>
    <dbReference type="NCBI Taxonomy" id="650003"/>
    <lineage>
        <taxon>Bacteria</taxon>
        <taxon>Pseudomonadati</taxon>
        <taxon>Pseudomonadota</taxon>
        <taxon>Gammaproteobacteria</taxon>
        <taxon>Vibrionales</taxon>
        <taxon>Vibrionaceae</taxon>
        <taxon>Vibrio</taxon>
    </lineage>
</organism>
<dbReference type="EMBL" id="QKKU01000143">
    <property type="protein sequence ID" value="RBM59416.1"/>
    <property type="molecule type" value="Genomic_DNA"/>
</dbReference>
<name>A0ABD7FQL4_9VIBR</name>
<evidence type="ECO:0000313" key="2">
    <source>
        <dbReference type="EMBL" id="RBM59416.1"/>
    </source>
</evidence>
<dbReference type="InterPro" id="IPR008727">
    <property type="entry name" value="PAAR_motif"/>
</dbReference>
<dbReference type="Pfam" id="PF05488">
    <property type="entry name" value="PAAR_motif"/>
    <property type="match status" value="1"/>
</dbReference>
<dbReference type="Gene3D" id="2.60.200.60">
    <property type="match status" value="1"/>
</dbReference>